<dbReference type="PROSITE" id="PS51406">
    <property type="entry name" value="FIBRINOGEN_C_2"/>
    <property type="match status" value="1"/>
</dbReference>
<dbReference type="InterPro" id="IPR050373">
    <property type="entry name" value="Fibrinogen_C-term_domain"/>
</dbReference>
<proteinExistence type="predicted"/>
<organism evidence="3 4">
    <name type="scientific">Porites lobata</name>
    <dbReference type="NCBI Taxonomy" id="104759"/>
    <lineage>
        <taxon>Eukaryota</taxon>
        <taxon>Metazoa</taxon>
        <taxon>Cnidaria</taxon>
        <taxon>Anthozoa</taxon>
        <taxon>Hexacorallia</taxon>
        <taxon>Scleractinia</taxon>
        <taxon>Fungiina</taxon>
        <taxon>Poritidae</taxon>
        <taxon>Porites</taxon>
    </lineage>
</organism>
<keyword evidence="1" id="KW-1015">Disulfide bond</keyword>
<evidence type="ECO:0000259" key="2">
    <source>
        <dbReference type="PROSITE" id="PS51406"/>
    </source>
</evidence>
<name>A0ABN8RMA7_9CNID</name>
<evidence type="ECO:0000256" key="1">
    <source>
        <dbReference type="ARBA" id="ARBA00023157"/>
    </source>
</evidence>
<feature type="non-terminal residue" evidence="3">
    <location>
        <position position="1"/>
    </location>
</feature>
<dbReference type="SMART" id="SM00186">
    <property type="entry name" value="FBG"/>
    <property type="match status" value="1"/>
</dbReference>
<dbReference type="InterPro" id="IPR014716">
    <property type="entry name" value="Fibrinogen_a/b/g_C_1"/>
</dbReference>
<dbReference type="SUPFAM" id="SSF56496">
    <property type="entry name" value="Fibrinogen C-terminal domain-like"/>
    <property type="match status" value="1"/>
</dbReference>
<comment type="caution">
    <text evidence="3">The sequence shown here is derived from an EMBL/GenBank/DDBJ whole genome shotgun (WGS) entry which is preliminary data.</text>
</comment>
<dbReference type="EMBL" id="CALNXK010000278">
    <property type="protein sequence ID" value="CAH3180516.1"/>
    <property type="molecule type" value="Genomic_DNA"/>
</dbReference>
<dbReference type="InterPro" id="IPR002181">
    <property type="entry name" value="Fibrinogen_a/b/g_C_dom"/>
</dbReference>
<reference evidence="3 4" key="1">
    <citation type="submission" date="2022-05" db="EMBL/GenBank/DDBJ databases">
        <authorList>
            <consortium name="Genoscope - CEA"/>
            <person name="William W."/>
        </authorList>
    </citation>
    <scope>NUCLEOTIDE SEQUENCE [LARGE SCALE GENOMIC DNA]</scope>
</reference>
<dbReference type="Pfam" id="PF00147">
    <property type="entry name" value="Fibrinogen_C"/>
    <property type="match status" value="1"/>
</dbReference>
<dbReference type="InterPro" id="IPR020837">
    <property type="entry name" value="Fibrinogen_CS"/>
</dbReference>
<dbReference type="PANTHER" id="PTHR19143:SF444">
    <property type="entry name" value="PROTEIN SCABROUS"/>
    <property type="match status" value="1"/>
</dbReference>
<dbReference type="PROSITE" id="PS00514">
    <property type="entry name" value="FIBRINOGEN_C_1"/>
    <property type="match status" value="1"/>
</dbReference>
<gene>
    <name evidence="3" type="ORF">PLOB_00023392</name>
</gene>
<protein>
    <recommendedName>
        <fullName evidence="2">Fibrinogen C-terminal domain-containing protein</fullName>
    </recommendedName>
</protein>
<evidence type="ECO:0000313" key="4">
    <source>
        <dbReference type="Proteomes" id="UP001159405"/>
    </source>
</evidence>
<dbReference type="Proteomes" id="UP001159405">
    <property type="component" value="Unassembled WGS sequence"/>
</dbReference>
<sequence length="117" mass="13674">TAGGGWTVFQKRLDGSVDFYRYWDDYKNGFGTAGDSLTWHRDQPFSTRDQDHDASPQNCAMRYRGAWWYSRCHHSNLNGIYYNGSHSSTADGVNWYAWKGHYYSAKRAEMKIRPVNF</sequence>
<feature type="domain" description="Fibrinogen C-terminal" evidence="2">
    <location>
        <begin position="1"/>
        <end position="116"/>
    </location>
</feature>
<dbReference type="Gene3D" id="3.90.215.10">
    <property type="entry name" value="Gamma Fibrinogen, chain A, domain 1"/>
    <property type="match status" value="2"/>
</dbReference>
<evidence type="ECO:0000313" key="3">
    <source>
        <dbReference type="EMBL" id="CAH3180516.1"/>
    </source>
</evidence>
<dbReference type="PANTHER" id="PTHR19143">
    <property type="entry name" value="FIBRINOGEN/TENASCIN/ANGIOPOEITIN"/>
    <property type="match status" value="1"/>
</dbReference>
<accession>A0ABN8RMA7</accession>
<keyword evidence="4" id="KW-1185">Reference proteome</keyword>
<dbReference type="InterPro" id="IPR036056">
    <property type="entry name" value="Fibrinogen-like_C"/>
</dbReference>